<dbReference type="InterPro" id="IPR037817">
    <property type="entry name" value="TAF7"/>
</dbReference>
<keyword evidence="4" id="KW-0804">Transcription</keyword>
<feature type="region of interest" description="Disordered" evidence="6">
    <location>
        <begin position="371"/>
        <end position="411"/>
    </location>
</feature>
<comment type="subcellular location">
    <subcellularLocation>
        <location evidence="1">Nucleus</location>
    </subcellularLocation>
</comment>
<dbReference type="SMART" id="SM01370">
    <property type="entry name" value="TAFII55_N"/>
    <property type="match status" value="1"/>
</dbReference>
<evidence type="ECO:0000256" key="2">
    <source>
        <dbReference type="ARBA" id="ARBA00009368"/>
    </source>
</evidence>
<gene>
    <name evidence="8" type="ORF">CC78DRAFT_528321</name>
</gene>
<evidence type="ECO:0000256" key="1">
    <source>
        <dbReference type="ARBA" id="ARBA00004123"/>
    </source>
</evidence>
<dbReference type="Proteomes" id="UP000800093">
    <property type="component" value="Unassembled WGS sequence"/>
</dbReference>
<evidence type="ECO:0000256" key="3">
    <source>
        <dbReference type="ARBA" id="ARBA00023015"/>
    </source>
</evidence>
<evidence type="ECO:0000313" key="9">
    <source>
        <dbReference type="Proteomes" id="UP000800093"/>
    </source>
</evidence>
<evidence type="ECO:0000259" key="7">
    <source>
        <dbReference type="SMART" id="SM01370"/>
    </source>
</evidence>
<sequence>MKVKFKNSSADGAPSEATAPPVASDPPPETPTSGAPKLKLKFGSQPSAPPPPSDTADAPKQKRKYTRKPKVDENGNPLPTGTSAKPGPKPGKKRSREENGDDPSSPPTKRKSKPSAKLVANLTRDDDDFDEDADLNAAPAVALPRPAPIRSQSLRISIKKDSQKGPGPQPPPRSATTMIRVKGARGKPPIRPPGVGYDSEAEEAEEDPAIESQFILRMMPGPECDRLRKAIEDKKIGTTLAKGGPGVHMRFFDREGRRAIVSVYNKLYAATMVDLPCVIESMKSWNKKDWVKSADVCQMLLVLGEVKNEEEAKKYPLPREVDPSSHQYAHGLTPPMHWVRKRRFRPRVSYRRIEEVEEMVETLLEEDRKAAAEGGKSEYQVVDAGQVESSESESESGEDEMEEAEAPEYVEGATPTVELDASAMDNAELEEALAAGLMADDDEVDVGGLFGGEESVMEVETPATSHDVAMQLLGEQAIPTTESPAAASTPGTESADDDGDDDDAESDQDEQAAENQAEQELLKEQIRELDNEIEKSWSQYHEYNNVLFKQRCKAKIDRLTEDRQLKQQKLAEYEG</sequence>
<comment type="similarity">
    <text evidence="2">Belongs to the TAF7 family.</text>
</comment>
<dbReference type="AlphaFoldDB" id="A0A9P4NC72"/>
<feature type="compositionally biased region" description="Acidic residues" evidence="6">
    <location>
        <begin position="494"/>
        <end position="512"/>
    </location>
</feature>
<comment type="caution">
    <text evidence="8">The sequence shown here is derived from an EMBL/GenBank/DDBJ whole genome shotgun (WGS) entry which is preliminary data.</text>
</comment>
<dbReference type="EMBL" id="ML986579">
    <property type="protein sequence ID" value="KAF2270566.1"/>
    <property type="molecule type" value="Genomic_DNA"/>
</dbReference>
<evidence type="ECO:0000256" key="4">
    <source>
        <dbReference type="ARBA" id="ARBA00023163"/>
    </source>
</evidence>
<feature type="domain" description="TAFII55 protein conserved region" evidence="7">
    <location>
        <begin position="210"/>
        <end position="372"/>
    </location>
</feature>
<keyword evidence="5" id="KW-0539">Nucleus</keyword>
<dbReference type="PANTHER" id="PTHR12228:SF0">
    <property type="entry name" value="TATA-BOX BINDING PROTEIN ASSOCIATED FACTOR 7"/>
    <property type="match status" value="1"/>
</dbReference>
<protein>
    <recommendedName>
        <fullName evidence="7">TAFII55 protein conserved region domain-containing protein</fullName>
    </recommendedName>
</protein>
<dbReference type="PANTHER" id="PTHR12228">
    <property type="entry name" value="TRANSCRIPTION INITIATION FACTOR TFIID 55 KD SUBUNIT-RELATED"/>
    <property type="match status" value="1"/>
</dbReference>
<dbReference type="GO" id="GO:0051123">
    <property type="term" value="P:RNA polymerase II preinitiation complex assembly"/>
    <property type="evidence" value="ECO:0007669"/>
    <property type="project" value="TreeGrafter"/>
</dbReference>
<feature type="region of interest" description="Disordered" evidence="6">
    <location>
        <begin position="1"/>
        <end position="206"/>
    </location>
</feature>
<keyword evidence="9" id="KW-1185">Reference proteome</keyword>
<proteinExistence type="inferred from homology"/>
<reference evidence="9" key="1">
    <citation type="journal article" date="2020" name="Stud. Mycol.">
        <title>101 Dothideomycetes genomes: A test case for predicting lifestyles and emergence of pathogens.</title>
        <authorList>
            <person name="Haridas S."/>
            <person name="Albert R."/>
            <person name="Binder M."/>
            <person name="Bloem J."/>
            <person name="LaButti K."/>
            <person name="Salamov A."/>
            <person name="Andreopoulos B."/>
            <person name="Baker S."/>
            <person name="Barry K."/>
            <person name="Bills G."/>
            <person name="Bluhm B."/>
            <person name="Cannon C."/>
            <person name="Castanera R."/>
            <person name="Culley D."/>
            <person name="Daum C."/>
            <person name="Ezra D."/>
            <person name="Gonzalez J."/>
            <person name="Henrissat B."/>
            <person name="Kuo A."/>
            <person name="Liang C."/>
            <person name="Lipzen A."/>
            <person name="Lutzoni F."/>
            <person name="Magnuson J."/>
            <person name="Mondo S."/>
            <person name="Nolan M."/>
            <person name="Ohm R."/>
            <person name="Pangilinan J."/>
            <person name="Park H.-J."/>
            <person name="Ramirez L."/>
            <person name="Alfaro M."/>
            <person name="Sun H."/>
            <person name="Tritt A."/>
            <person name="Yoshinaga Y."/>
            <person name="Zwiers L.-H."/>
            <person name="Turgeon B."/>
            <person name="Goodwin S."/>
            <person name="Spatafora J."/>
            <person name="Crous P."/>
            <person name="Grigoriev I."/>
        </authorList>
    </citation>
    <scope>NUCLEOTIDE SEQUENCE [LARGE SCALE GENOMIC DNA]</scope>
    <source>
        <strain evidence="9">CBS 304.66</strain>
    </source>
</reference>
<dbReference type="InterPro" id="IPR006751">
    <property type="entry name" value="TAFII55_prot_cons_reg"/>
</dbReference>
<accession>A0A9P4NC72</accession>
<dbReference type="GO" id="GO:0005669">
    <property type="term" value="C:transcription factor TFIID complex"/>
    <property type="evidence" value="ECO:0007669"/>
    <property type="project" value="InterPro"/>
</dbReference>
<evidence type="ECO:0000256" key="5">
    <source>
        <dbReference type="ARBA" id="ARBA00023242"/>
    </source>
</evidence>
<dbReference type="GO" id="GO:0016251">
    <property type="term" value="F:RNA polymerase II general transcription initiation factor activity"/>
    <property type="evidence" value="ECO:0007669"/>
    <property type="project" value="TreeGrafter"/>
</dbReference>
<dbReference type="OrthoDB" id="153872at2759"/>
<name>A0A9P4NC72_9PLEO</name>
<organism evidence="8 9">
    <name type="scientific">Lojkania enalia</name>
    <dbReference type="NCBI Taxonomy" id="147567"/>
    <lineage>
        <taxon>Eukaryota</taxon>
        <taxon>Fungi</taxon>
        <taxon>Dikarya</taxon>
        <taxon>Ascomycota</taxon>
        <taxon>Pezizomycotina</taxon>
        <taxon>Dothideomycetes</taxon>
        <taxon>Pleosporomycetidae</taxon>
        <taxon>Pleosporales</taxon>
        <taxon>Pleosporales incertae sedis</taxon>
        <taxon>Lojkania</taxon>
    </lineage>
</organism>
<feature type="compositionally biased region" description="Polar residues" evidence="6">
    <location>
        <begin position="1"/>
        <end position="10"/>
    </location>
</feature>
<evidence type="ECO:0000313" key="8">
    <source>
        <dbReference type="EMBL" id="KAF2270566.1"/>
    </source>
</evidence>
<dbReference type="Pfam" id="PF04658">
    <property type="entry name" value="TAFII55_N"/>
    <property type="match status" value="1"/>
</dbReference>
<feature type="compositionally biased region" description="Acidic residues" evidence="6">
    <location>
        <begin position="390"/>
        <end position="408"/>
    </location>
</feature>
<keyword evidence="3" id="KW-0805">Transcription regulation</keyword>
<evidence type="ECO:0000256" key="6">
    <source>
        <dbReference type="SAM" id="MobiDB-lite"/>
    </source>
</evidence>
<dbReference type="CDD" id="cd08047">
    <property type="entry name" value="TAF7"/>
    <property type="match status" value="1"/>
</dbReference>
<feature type="compositionally biased region" description="Acidic residues" evidence="6">
    <location>
        <begin position="125"/>
        <end position="134"/>
    </location>
</feature>
<feature type="region of interest" description="Disordered" evidence="6">
    <location>
        <begin position="457"/>
        <end position="524"/>
    </location>
</feature>